<keyword evidence="1" id="KW-0853">WD repeat</keyword>
<feature type="region of interest" description="Disordered" evidence="2">
    <location>
        <begin position="411"/>
        <end position="435"/>
    </location>
</feature>
<dbReference type="AlphaFoldDB" id="A0A9W9ZYZ2"/>
<feature type="compositionally biased region" description="Polar residues" evidence="2">
    <location>
        <begin position="269"/>
        <end position="288"/>
    </location>
</feature>
<protein>
    <submittedName>
        <fullName evidence="3">Activating molecule in BN1-regulated autophagy protein</fullName>
    </submittedName>
</protein>
<reference evidence="3" key="1">
    <citation type="submission" date="2023-01" db="EMBL/GenBank/DDBJ databases">
        <title>Genome assembly of the deep-sea coral Lophelia pertusa.</title>
        <authorList>
            <person name="Herrera S."/>
            <person name="Cordes E."/>
        </authorList>
    </citation>
    <scope>NUCLEOTIDE SEQUENCE</scope>
    <source>
        <strain evidence="3">USNM1676648</strain>
        <tissue evidence="3">Polyp</tissue>
    </source>
</reference>
<evidence type="ECO:0000256" key="1">
    <source>
        <dbReference type="PROSITE-ProRule" id="PRU00221"/>
    </source>
</evidence>
<accession>A0A9W9ZYZ2</accession>
<dbReference type="Gene3D" id="2.130.10.10">
    <property type="entry name" value="YVTN repeat-like/Quinoprotein amine dehydrogenase"/>
    <property type="match status" value="1"/>
</dbReference>
<evidence type="ECO:0000313" key="4">
    <source>
        <dbReference type="Proteomes" id="UP001163046"/>
    </source>
</evidence>
<dbReference type="OrthoDB" id="6363363at2759"/>
<dbReference type="GO" id="GO:0000423">
    <property type="term" value="P:mitophagy"/>
    <property type="evidence" value="ECO:0007669"/>
    <property type="project" value="TreeGrafter"/>
</dbReference>
<feature type="region of interest" description="Disordered" evidence="2">
    <location>
        <begin position="250"/>
        <end position="312"/>
    </location>
</feature>
<gene>
    <name evidence="3" type="primary">AMBRA1</name>
    <name evidence="3" type="ORF">OS493_025169</name>
</gene>
<dbReference type="GO" id="GO:1990756">
    <property type="term" value="F:ubiquitin-like ligase-substrate adaptor activity"/>
    <property type="evidence" value="ECO:0007669"/>
    <property type="project" value="TreeGrafter"/>
</dbReference>
<feature type="repeat" description="WD" evidence="1">
    <location>
        <begin position="91"/>
        <end position="133"/>
    </location>
</feature>
<dbReference type="Pfam" id="PF00400">
    <property type="entry name" value="WD40"/>
    <property type="match status" value="1"/>
</dbReference>
<dbReference type="PROSITE" id="PS50082">
    <property type="entry name" value="WD_REPEATS_2"/>
    <property type="match status" value="1"/>
</dbReference>
<keyword evidence="4" id="KW-1185">Reference proteome</keyword>
<evidence type="ECO:0000313" key="3">
    <source>
        <dbReference type="EMBL" id="KAJ7390466.1"/>
    </source>
</evidence>
<feature type="compositionally biased region" description="Polar residues" evidence="2">
    <location>
        <begin position="296"/>
        <end position="309"/>
    </location>
</feature>
<dbReference type="InterPro" id="IPR001680">
    <property type="entry name" value="WD40_rpt"/>
</dbReference>
<dbReference type="GO" id="GO:0080008">
    <property type="term" value="C:Cul4-RING E3 ubiquitin ligase complex"/>
    <property type="evidence" value="ECO:0007669"/>
    <property type="project" value="TreeGrafter"/>
</dbReference>
<dbReference type="InterPro" id="IPR015943">
    <property type="entry name" value="WD40/YVTN_repeat-like_dom_sf"/>
</dbReference>
<dbReference type="GO" id="GO:0000045">
    <property type="term" value="P:autophagosome assembly"/>
    <property type="evidence" value="ECO:0007669"/>
    <property type="project" value="TreeGrafter"/>
</dbReference>
<dbReference type="Proteomes" id="UP001163046">
    <property type="component" value="Unassembled WGS sequence"/>
</dbReference>
<dbReference type="PROSITE" id="PS50294">
    <property type="entry name" value="WD_REPEATS_REGION"/>
    <property type="match status" value="1"/>
</dbReference>
<dbReference type="InterPro" id="IPR052596">
    <property type="entry name" value="AMBRA1_autophagy"/>
</dbReference>
<dbReference type="PANTHER" id="PTHR22874">
    <property type="entry name" value="ACTIVATING MOLECULE IN BECN1-REGULATED AUTOPHAGY PROTEIN 1"/>
    <property type="match status" value="1"/>
</dbReference>
<dbReference type="InterPro" id="IPR036322">
    <property type="entry name" value="WD40_repeat_dom_sf"/>
</dbReference>
<feature type="compositionally biased region" description="Polar residues" evidence="2">
    <location>
        <begin position="411"/>
        <end position="433"/>
    </location>
</feature>
<comment type="caution">
    <text evidence="3">The sequence shown here is derived from an EMBL/GenBank/DDBJ whole genome shotgun (WGS) entry which is preliminary data.</text>
</comment>
<sequence length="776" mass="83625">MRRGRKANVLGALIRRETSCRRMNDHNVLLAYAEDSSLMSCYRMKECELPGSPRSTFLVCFSPDKTKMASSHGDHTVRIVDCKTFKCINTLRGHPRTPWCIAFHPSSDQLLASGCLGGQVRVWNLKTGDSEVYTPPDKAVVASLAFHPTDHILLIATSNKLFFWSWDQPEPFACIETALAEEKVRLVAFSPLGDHILTAVTNIVPQTAANPGTFAPRNRSSAVDRLLHSIGNSRAGTGDQFSAYVLRPAASNNSSSSTPASTDSDPIPETTSVTVNSPRTTVDSNTEPVTRGGESILNSINNQTDVTQNDVTRTDVAQTDVTRTDVTQTDVTRTDVTQTEVTQTDVTRNDVTRTDVTRNDVAQTDVTDSGNQDYRGVFAIFRARDNNTWNFDVTSEDSASSSTLLEQDANTNSVTFESDSSDETSGVSMSLSAGDTDVYSDAGDVTLQEPPVNSDSMEEPMPFSSQYFSTVSSEAVPASEDAGDRVVGVGRVINVGPGSSRTSYLAHGSNHSSSFATLSGSQGSGTAVATATARTFRHVHTAVVVADGTNGGPQFALRTAINRAIAGAFAGCGEGAVASNIINTTHRLQWWDFSQVKLPDLKSSESHVIAPSCKIHNDASCDISNDGKLLATFVPSAQGFPDDGVVAVYSLEKATLGQCMFTKKFGPNAISISLSPLSRYIMVGLAARRLHWHLTSRQMVAQIFRLTDKDSSSDSVKPVVSIMHECEADRRSHVSVNAAFFHPLVGSGLVYGTNRGHLHMRQFGPRSTSRLSNLTA</sequence>
<organism evidence="3 4">
    <name type="scientific">Desmophyllum pertusum</name>
    <dbReference type="NCBI Taxonomy" id="174260"/>
    <lineage>
        <taxon>Eukaryota</taxon>
        <taxon>Metazoa</taxon>
        <taxon>Cnidaria</taxon>
        <taxon>Anthozoa</taxon>
        <taxon>Hexacorallia</taxon>
        <taxon>Scleractinia</taxon>
        <taxon>Caryophylliina</taxon>
        <taxon>Caryophylliidae</taxon>
        <taxon>Desmophyllum</taxon>
    </lineage>
</organism>
<dbReference type="SMART" id="SM00320">
    <property type="entry name" value="WD40"/>
    <property type="match status" value="3"/>
</dbReference>
<name>A0A9W9ZYZ2_9CNID</name>
<dbReference type="SUPFAM" id="SSF50978">
    <property type="entry name" value="WD40 repeat-like"/>
    <property type="match status" value="1"/>
</dbReference>
<dbReference type="EMBL" id="MU825416">
    <property type="protein sequence ID" value="KAJ7390466.1"/>
    <property type="molecule type" value="Genomic_DNA"/>
</dbReference>
<proteinExistence type="predicted"/>
<evidence type="ECO:0000256" key="2">
    <source>
        <dbReference type="SAM" id="MobiDB-lite"/>
    </source>
</evidence>
<dbReference type="PANTHER" id="PTHR22874:SF1">
    <property type="entry name" value="ACTIVATING MOLECULE IN BECN1-REGULATED AUTOPHAGY PROTEIN 1"/>
    <property type="match status" value="1"/>
</dbReference>
<feature type="compositionally biased region" description="Low complexity" evidence="2">
    <location>
        <begin position="250"/>
        <end position="265"/>
    </location>
</feature>
<dbReference type="SUPFAM" id="SSF69322">
    <property type="entry name" value="Tricorn protease domain 2"/>
    <property type="match status" value="1"/>
</dbReference>